<dbReference type="Proteomes" id="UP000091820">
    <property type="component" value="Unassembled WGS sequence"/>
</dbReference>
<dbReference type="Pfam" id="PF01490">
    <property type="entry name" value="Aa_trans"/>
    <property type="match status" value="1"/>
</dbReference>
<evidence type="ECO:0000256" key="4">
    <source>
        <dbReference type="ARBA" id="ARBA00023136"/>
    </source>
</evidence>
<comment type="subcellular location">
    <subcellularLocation>
        <location evidence="1">Membrane</location>
    </subcellularLocation>
</comment>
<keyword evidence="8" id="KW-1185">Reference proteome</keyword>
<evidence type="ECO:0000259" key="6">
    <source>
        <dbReference type="Pfam" id="PF01490"/>
    </source>
</evidence>
<accession>A0A1A9WN94</accession>
<sequence>MSSYENYAVEMDILPKPTAKRHQAGREDSETPVILYLSFIAIHICQIMEVHVSTGICFLLIVLIVAIVLMILCFVPIWSSFALYVLALIGLICQILAITLGLIHLSNESTSGEQHKATDWINVYWADSIIIYAGEGINLLFPLMAAMKNPDHFLGCPSLLCAGMIILAAFAFSVTIASADKEIYSITSILFLPKTNAVLCQIVKILAAASIFCTYPIQLDAAYRFILEQMNKEEKNVIKYGVRALLVILSSGFVFLIHPDRMIFFMGIIGALCLSILMYIVPGLIPFCTKNYGKLKWMAIIGVFAILEGVAVLIAGIIKNSIACSQMNFLGSSRGIFCYNHDMRNNFN</sequence>
<dbReference type="STRING" id="37001.A0A1A9WN94"/>
<name>A0A1A9WN94_9MUSC</name>
<feature type="transmembrane region" description="Helical" evidence="5">
    <location>
        <begin position="153"/>
        <end position="176"/>
    </location>
</feature>
<dbReference type="InterPro" id="IPR013057">
    <property type="entry name" value="AA_transpt_TM"/>
</dbReference>
<keyword evidence="4 5" id="KW-0472">Membrane</keyword>
<feature type="transmembrane region" description="Helical" evidence="5">
    <location>
        <begin position="123"/>
        <end position="141"/>
    </location>
</feature>
<feature type="transmembrane region" description="Helical" evidence="5">
    <location>
        <begin position="58"/>
        <end position="75"/>
    </location>
</feature>
<feature type="transmembrane region" description="Helical" evidence="5">
    <location>
        <begin position="263"/>
        <end position="285"/>
    </location>
</feature>
<dbReference type="GO" id="GO:0016020">
    <property type="term" value="C:membrane"/>
    <property type="evidence" value="ECO:0007669"/>
    <property type="project" value="UniProtKB-SubCell"/>
</dbReference>
<dbReference type="AlphaFoldDB" id="A0A1A9WN94"/>
<feature type="transmembrane region" description="Helical" evidence="5">
    <location>
        <begin position="82"/>
        <end position="103"/>
    </location>
</feature>
<evidence type="ECO:0000313" key="8">
    <source>
        <dbReference type="Proteomes" id="UP000091820"/>
    </source>
</evidence>
<evidence type="ECO:0000313" key="7">
    <source>
        <dbReference type="EnsemblMetazoa" id="GBRI025873-PA"/>
    </source>
</evidence>
<proteinExistence type="predicted"/>
<reference evidence="7" key="2">
    <citation type="submission" date="2020-05" db="UniProtKB">
        <authorList>
            <consortium name="EnsemblMetazoa"/>
        </authorList>
    </citation>
    <scope>IDENTIFICATION</scope>
    <source>
        <strain evidence="7">IAEA</strain>
    </source>
</reference>
<reference evidence="8" key="1">
    <citation type="submission" date="2014-03" db="EMBL/GenBank/DDBJ databases">
        <authorList>
            <person name="Aksoy S."/>
            <person name="Warren W."/>
            <person name="Wilson R.K."/>
        </authorList>
    </citation>
    <scope>NUCLEOTIDE SEQUENCE [LARGE SCALE GENOMIC DNA]</scope>
    <source>
        <strain evidence="8">IAEA</strain>
    </source>
</reference>
<evidence type="ECO:0000256" key="3">
    <source>
        <dbReference type="ARBA" id="ARBA00022989"/>
    </source>
</evidence>
<feature type="transmembrane region" description="Helical" evidence="5">
    <location>
        <begin position="237"/>
        <end position="257"/>
    </location>
</feature>
<evidence type="ECO:0000256" key="1">
    <source>
        <dbReference type="ARBA" id="ARBA00004370"/>
    </source>
</evidence>
<protein>
    <recommendedName>
        <fullName evidence="6">Amino acid transporter transmembrane domain-containing protein</fullName>
    </recommendedName>
</protein>
<feature type="domain" description="Amino acid transporter transmembrane" evidence="6">
    <location>
        <begin position="34"/>
        <end position="318"/>
    </location>
</feature>
<dbReference type="EnsemblMetazoa" id="GBRI025873-RA">
    <property type="protein sequence ID" value="GBRI025873-PA"/>
    <property type="gene ID" value="GBRI025873"/>
</dbReference>
<dbReference type="VEuPathDB" id="VectorBase:GBRI025873"/>
<feature type="transmembrane region" description="Helical" evidence="5">
    <location>
        <begin position="297"/>
        <end position="318"/>
    </location>
</feature>
<keyword evidence="2 5" id="KW-0812">Transmembrane</keyword>
<evidence type="ECO:0000256" key="5">
    <source>
        <dbReference type="SAM" id="Phobius"/>
    </source>
</evidence>
<evidence type="ECO:0000256" key="2">
    <source>
        <dbReference type="ARBA" id="ARBA00022692"/>
    </source>
</evidence>
<feature type="transmembrane region" description="Helical" evidence="5">
    <location>
        <begin position="196"/>
        <end position="217"/>
    </location>
</feature>
<keyword evidence="3 5" id="KW-1133">Transmembrane helix</keyword>
<organism evidence="7 8">
    <name type="scientific">Glossina brevipalpis</name>
    <dbReference type="NCBI Taxonomy" id="37001"/>
    <lineage>
        <taxon>Eukaryota</taxon>
        <taxon>Metazoa</taxon>
        <taxon>Ecdysozoa</taxon>
        <taxon>Arthropoda</taxon>
        <taxon>Hexapoda</taxon>
        <taxon>Insecta</taxon>
        <taxon>Pterygota</taxon>
        <taxon>Neoptera</taxon>
        <taxon>Endopterygota</taxon>
        <taxon>Diptera</taxon>
        <taxon>Brachycera</taxon>
        <taxon>Muscomorpha</taxon>
        <taxon>Hippoboscoidea</taxon>
        <taxon>Glossinidae</taxon>
        <taxon>Glossina</taxon>
    </lineage>
</organism>